<sequence>MSKSPRDNSGPVAARDTDVLKAQAINGLLTQPIAILPTKAGDPIRPFALGFWNEIRPLLRPGLSVSTLRRATGAYLHSKRYHLAVALTGSARHDTDGMPIGSVSEADRLAAEQKIESLRKRDDARKAPSTAPTVARSVPLSKADMIRATLLNRNNPPR</sequence>
<evidence type="ECO:0000313" key="5">
    <source>
        <dbReference type="Proteomes" id="UP000507954"/>
    </source>
</evidence>
<organism evidence="4 5">
    <name type="scientific">Sinorhizobium medicae</name>
    <dbReference type="NCBI Taxonomy" id="110321"/>
    <lineage>
        <taxon>Bacteria</taxon>
        <taxon>Pseudomonadati</taxon>
        <taxon>Pseudomonadota</taxon>
        <taxon>Alphaproteobacteria</taxon>
        <taxon>Hyphomicrobiales</taxon>
        <taxon>Rhizobiaceae</taxon>
        <taxon>Sinorhizobium/Ensifer group</taxon>
        <taxon>Sinorhizobium</taxon>
    </lineage>
</organism>
<feature type="region of interest" description="Disordered" evidence="2">
    <location>
        <begin position="118"/>
        <end position="140"/>
    </location>
</feature>
<evidence type="ECO:0000256" key="2">
    <source>
        <dbReference type="SAM" id="MobiDB-lite"/>
    </source>
</evidence>
<dbReference type="Proteomes" id="UP000507954">
    <property type="component" value="Unassembled WGS sequence"/>
</dbReference>
<dbReference type="GO" id="GO:0003723">
    <property type="term" value="F:RNA binding"/>
    <property type="evidence" value="ECO:0007669"/>
    <property type="project" value="UniProtKB-KW"/>
</dbReference>
<dbReference type="Pfam" id="PF04352">
    <property type="entry name" value="ProQ"/>
    <property type="match status" value="1"/>
</dbReference>
<reference evidence="4 5" key="1">
    <citation type="submission" date="2019-06" db="EMBL/GenBank/DDBJ databases">
        <authorList>
            <person name="Le Quere A."/>
            <person name="Colella S."/>
        </authorList>
    </citation>
    <scope>NUCLEOTIDE SEQUENCE [LARGE SCALE GENOMIC DNA]</scope>
    <source>
        <strain evidence="4">EmedicaeMD41</strain>
    </source>
</reference>
<accession>A0A508WQM5</accession>
<dbReference type="EMBL" id="CABFNB010000033">
    <property type="protein sequence ID" value="VTZ59815.1"/>
    <property type="molecule type" value="Genomic_DNA"/>
</dbReference>
<dbReference type="AlphaFoldDB" id="A0A508WQM5"/>
<evidence type="ECO:0000313" key="4">
    <source>
        <dbReference type="EMBL" id="VTZ59815.1"/>
    </source>
</evidence>
<keyword evidence="1" id="KW-0694">RNA-binding</keyword>
<name>A0A508WQM5_9HYPH</name>
<dbReference type="SUPFAM" id="SSF48657">
    <property type="entry name" value="FinO-like"/>
    <property type="match status" value="1"/>
</dbReference>
<evidence type="ECO:0000256" key="1">
    <source>
        <dbReference type="ARBA" id="ARBA00022884"/>
    </source>
</evidence>
<gene>
    <name evidence="4" type="ORF">EMEDMD4_1280002</name>
</gene>
<proteinExistence type="predicted"/>
<feature type="domain" description="ProQ/FinO" evidence="3">
    <location>
        <begin position="25"/>
        <end position="126"/>
    </location>
</feature>
<dbReference type="InterPro" id="IPR036442">
    <property type="entry name" value="ProQ/FinO_sf"/>
</dbReference>
<protein>
    <recommendedName>
        <fullName evidence="3">ProQ/FinO domain-containing protein</fullName>
    </recommendedName>
</protein>
<dbReference type="InterPro" id="IPR016103">
    <property type="entry name" value="ProQ/FinO"/>
</dbReference>
<dbReference type="RefSeq" id="WP_180161490.1">
    <property type="nucleotide sequence ID" value="NZ_CABFNB010000033.1"/>
</dbReference>
<dbReference type="Gene3D" id="1.10.1710.10">
    <property type="entry name" value="ProQ/FinO domain"/>
    <property type="match status" value="1"/>
</dbReference>
<evidence type="ECO:0000259" key="3">
    <source>
        <dbReference type="Pfam" id="PF04352"/>
    </source>
</evidence>